<keyword evidence="2" id="KW-1185">Reference proteome</keyword>
<dbReference type="Proteomes" id="UP001500392">
    <property type="component" value="Unassembled WGS sequence"/>
</dbReference>
<name>A0ABP7X3F4_9GAMM</name>
<evidence type="ECO:0000313" key="2">
    <source>
        <dbReference type="Proteomes" id="UP001500392"/>
    </source>
</evidence>
<dbReference type="RefSeq" id="WP_344937808.1">
    <property type="nucleotide sequence ID" value="NZ_BAABDM010000007.1"/>
</dbReference>
<comment type="caution">
    <text evidence="1">The sequence shown here is derived from an EMBL/GenBank/DDBJ whole genome shotgun (WGS) entry which is preliminary data.</text>
</comment>
<dbReference type="EMBL" id="BAABDM010000007">
    <property type="protein sequence ID" value="GAA4103014.1"/>
    <property type="molecule type" value="Genomic_DNA"/>
</dbReference>
<evidence type="ECO:0008006" key="3">
    <source>
        <dbReference type="Google" id="ProtNLM"/>
    </source>
</evidence>
<organism evidence="1 2">
    <name type="scientific">Zhongshania borealis</name>
    <dbReference type="NCBI Taxonomy" id="889488"/>
    <lineage>
        <taxon>Bacteria</taxon>
        <taxon>Pseudomonadati</taxon>
        <taxon>Pseudomonadota</taxon>
        <taxon>Gammaproteobacteria</taxon>
        <taxon>Cellvibrionales</taxon>
        <taxon>Spongiibacteraceae</taxon>
        <taxon>Zhongshania</taxon>
    </lineage>
</organism>
<dbReference type="PANTHER" id="PTHR34597:SF3">
    <property type="entry name" value="OUTER MEMBRANE TRANSPORTER CDIB"/>
    <property type="match status" value="1"/>
</dbReference>
<protein>
    <recommendedName>
        <fullName evidence="3">ShlB/FhaC/HecB family hemolysin secretion/activation protein</fullName>
    </recommendedName>
</protein>
<dbReference type="PANTHER" id="PTHR34597">
    <property type="entry name" value="SLR1661 PROTEIN"/>
    <property type="match status" value="1"/>
</dbReference>
<reference evidence="2" key="1">
    <citation type="journal article" date="2019" name="Int. J. Syst. Evol. Microbiol.">
        <title>The Global Catalogue of Microorganisms (GCM) 10K type strain sequencing project: providing services to taxonomists for standard genome sequencing and annotation.</title>
        <authorList>
            <consortium name="The Broad Institute Genomics Platform"/>
            <consortium name="The Broad Institute Genome Sequencing Center for Infectious Disease"/>
            <person name="Wu L."/>
            <person name="Ma J."/>
        </authorList>
    </citation>
    <scope>NUCLEOTIDE SEQUENCE [LARGE SCALE GENOMIC DNA]</scope>
    <source>
        <strain evidence="2">JCM 17304</strain>
    </source>
</reference>
<accession>A0ABP7X3F4</accession>
<dbReference type="InterPro" id="IPR051544">
    <property type="entry name" value="TPS_OM_transporter"/>
</dbReference>
<proteinExistence type="predicted"/>
<sequence>MAIDLPPVMPPQLASHIQIEAAANSDAAAITASIGGINIRVIGNTQLSSAQIEAILAEAISPSEAITTLTRRYYNAGHLLVSVSYYRVNDTVTVLVSQATVKGVRGNPQVTTHFASLVGDSDLSLAEFDRARVLADLQAERAGLAYSIAYEQHYDNQVILDFREQVLADHDATDFIVEANNKGSRFLGRYAGLAGVKHQFATGTELNVAYRTIFEELGEAGDGDDYQQFDIGVEHPFRFGLYGIEASHIEYQRHPSVTTTTSGGGLCLPPLLNCAVVSSSETVNLDAEIDSIALSGEQVLYSNPVRRWTVFERIEHVSSEIHAVGQSAPLLEERYQTLEVGGKYSLRGSLADAPSYLKTQLSIKTGFGDGGSFASDTSSDVAIGMREAEFILFQPKLGYKFAVAPGYELALNFNGQFADNTQLPQQQQFVLGGMNSMSAYLPGVLIGDDGYYFHLAANGKHEWWGLAWETSLFAEYAATRFNNASGELAATQSLADAGFRFSLKPGYGFETELSAALPLMDDVVDGDRLNELEADFFWRLRWVF</sequence>
<dbReference type="Gene3D" id="2.40.160.50">
    <property type="entry name" value="membrane protein fhac: a member of the omp85/tpsb transporter family"/>
    <property type="match status" value="1"/>
</dbReference>
<evidence type="ECO:0000313" key="1">
    <source>
        <dbReference type="EMBL" id="GAA4103014.1"/>
    </source>
</evidence>
<gene>
    <name evidence="1" type="ORF">GCM10022414_31150</name>
</gene>